<feature type="region of interest" description="Disordered" evidence="1">
    <location>
        <begin position="1"/>
        <end position="152"/>
    </location>
</feature>
<feature type="region of interest" description="Disordered" evidence="1">
    <location>
        <begin position="641"/>
        <end position="667"/>
    </location>
</feature>
<gene>
    <name evidence="3" type="ORF">B0T10DRAFT_404876</name>
</gene>
<organism evidence="3 4">
    <name type="scientific">Thelonectria olida</name>
    <dbReference type="NCBI Taxonomy" id="1576542"/>
    <lineage>
        <taxon>Eukaryota</taxon>
        <taxon>Fungi</taxon>
        <taxon>Dikarya</taxon>
        <taxon>Ascomycota</taxon>
        <taxon>Pezizomycotina</taxon>
        <taxon>Sordariomycetes</taxon>
        <taxon>Hypocreomycetidae</taxon>
        <taxon>Hypocreales</taxon>
        <taxon>Nectriaceae</taxon>
        <taxon>Thelonectria</taxon>
    </lineage>
</organism>
<feature type="compositionally biased region" description="Polar residues" evidence="1">
    <location>
        <begin position="1"/>
        <end position="18"/>
    </location>
</feature>
<protein>
    <recommendedName>
        <fullName evidence="2">AAA+ ATPase domain-containing protein</fullName>
    </recommendedName>
</protein>
<proteinExistence type="predicted"/>
<dbReference type="GO" id="GO:0005524">
    <property type="term" value="F:ATP binding"/>
    <property type="evidence" value="ECO:0007669"/>
    <property type="project" value="InterPro"/>
</dbReference>
<evidence type="ECO:0000256" key="1">
    <source>
        <dbReference type="SAM" id="MobiDB-lite"/>
    </source>
</evidence>
<dbReference type="InterPro" id="IPR027417">
    <property type="entry name" value="P-loop_NTPase"/>
</dbReference>
<evidence type="ECO:0000313" key="4">
    <source>
        <dbReference type="Proteomes" id="UP000777438"/>
    </source>
</evidence>
<reference evidence="3 4" key="1">
    <citation type="journal article" date="2021" name="Nat. Commun.">
        <title>Genetic determinants of endophytism in the Arabidopsis root mycobiome.</title>
        <authorList>
            <person name="Mesny F."/>
            <person name="Miyauchi S."/>
            <person name="Thiergart T."/>
            <person name="Pickel B."/>
            <person name="Atanasova L."/>
            <person name="Karlsson M."/>
            <person name="Huettel B."/>
            <person name="Barry K.W."/>
            <person name="Haridas S."/>
            <person name="Chen C."/>
            <person name="Bauer D."/>
            <person name="Andreopoulos W."/>
            <person name="Pangilinan J."/>
            <person name="LaButti K."/>
            <person name="Riley R."/>
            <person name="Lipzen A."/>
            <person name="Clum A."/>
            <person name="Drula E."/>
            <person name="Henrissat B."/>
            <person name="Kohler A."/>
            <person name="Grigoriev I.V."/>
            <person name="Martin F.M."/>
            <person name="Hacquard S."/>
        </authorList>
    </citation>
    <scope>NUCLEOTIDE SEQUENCE [LARGE SCALE GENOMIC DNA]</scope>
    <source>
        <strain evidence="3 4">MPI-CAGE-CH-0241</strain>
    </source>
</reference>
<comment type="caution">
    <text evidence="3">The sequence shown here is derived from an EMBL/GenBank/DDBJ whole genome shotgun (WGS) entry which is preliminary data.</text>
</comment>
<dbReference type="GO" id="GO:0016887">
    <property type="term" value="F:ATP hydrolysis activity"/>
    <property type="evidence" value="ECO:0007669"/>
    <property type="project" value="InterPro"/>
</dbReference>
<dbReference type="PANTHER" id="PTHR46411">
    <property type="entry name" value="FAMILY ATPASE, PUTATIVE-RELATED"/>
    <property type="match status" value="1"/>
</dbReference>
<sequence>MVTNSSTSATDDSVQTPVDSSHDSKASAASRPDGSKDASKKKRLHGKSKSKKSNAKADDASRLSDADNDSDSDSDSDADSDASNAEALKKPKKDKNSSKKQPTKTKKKSKQKQKSKPVDSDSDSSDDDTSDSSDSDVEEKEVDDSQQNTIDELQALKLQMSQLQAQLQPNPASGFAPGAPGIAYPNGGFGAVNMGFASNGFLYGNPMAVPQGVHLPPPIPNRPNSLRLTGGPRGLAAHRKLEISLGDKDPLDEEKPNSKKVPKKLEFKRVDWVWDDGSHRWKLQDSTDDGQDSRYDGYIFHVRRVFDWEGKYRSTYVDIKSKLLRECLKDVIGDVPGVSLVEEKPKLDPNFLFLYLEDLREHRHALKSVLPAGDSRKERKKNQKRLDDKRAHLKILLKYLDHDYAAIKKSLYPMLESGIITFEYLWALWKPNTLVYMTTYGTPSEPRAFRVEMAVPRQSLMKGNYYSIEGKYFEYDGKKFGYGSLEEEIPEFTGAQKITSLPCYPLKYHRDEARIRTELIERGKKFVSLAGVHYKSYQGIAFMKRKKHQIIKFHIQQSRIMVDSTNFRRINPNYNVSHVRPKDHDILYDSDGSDSEGGGCCDCSDSDSDSGKKTKYVTKAFKTKDGQISFATVSKDELNEEIPQQNLAALPDRKGSDTEGDESDDEETAFTFTDEEFLLASSVVLGFSFSEKQWLEFPVSKIENITWNDKAWDSLVLDIGTKDLIKALVESRKFQASKTIDDVIQGKGKGLVTVLHGPPGTGKTLTAEGISELLKCPLYMVSAGELGTDPRFLEAELQKILDICHAWGAILLLDEADVFLEKRDMHNIHRNALVSIFLRQLEYFQGILFLTTNRVETFDEAFQSRIHIALRYDQLDTKAKRAIFKMFLNRVKTLGKLEVEPLTEDEYTFLSKKELNGREIKNVVGSAQDLAVHKGEALSMRHIKHVLDVHTKFGRDLRGGSGYEDAMRSYS</sequence>
<feature type="compositionally biased region" description="Acidic residues" evidence="1">
    <location>
        <begin position="120"/>
        <end position="144"/>
    </location>
</feature>
<dbReference type="AlphaFoldDB" id="A0A9P9AQ35"/>
<dbReference type="Proteomes" id="UP000777438">
    <property type="component" value="Unassembled WGS sequence"/>
</dbReference>
<feature type="compositionally biased region" description="Basic and acidic residues" evidence="1">
    <location>
        <begin position="55"/>
        <end position="65"/>
    </location>
</feature>
<keyword evidence="4" id="KW-1185">Reference proteome</keyword>
<dbReference type="InterPro" id="IPR054289">
    <property type="entry name" value="DUF7025"/>
</dbReference>
<feature type="compositionally biased region" description="Basic residues" evidence="1">
    <location>
        <begin position="39"/>
        <end position="54"/>
    </location>
</feature>
<dbReference type="EMBL" id="JAGPYM010000011">
    <property type="protein sequence ID" value="KAH6889209.1"/>
    <property type="molecule type" value="Genomic_DNA"/>
</dbReference>
<dbReference type="InterPro" id="IPR003593">
    <property type="entry name" value="AAA+_ATPase"/>
</dbReference>
<dbReference type="OrthoDB" id="10042665at2759"/>
<feature type="domain" description="AAA+ ATPase" evidence="2">
    <location>
        <begin position="749"/>
        <end position="876"/>
    </location>
</feature>
<feature type="compositionally biased region" description="Basic residues" evidence="1">
    <location>
        <begin position="101"/>
        <end position="115"/>
    </location>
</feature>
<accession>A0A9P9AQ35</accession>
<dbReference type="SUPFAM" id="SSF52540">
    <property type="entry name" value="P-loop containing nucleoside triphosphate hydrolases"/>
    <property type="match status" value="1"/>
</dbReference>
<feature type="compositionally biased region" description="Acidic residues" evidence="1">
    <location>
        <begin position="658"/>
        <end position="667"/>
    </location>
</feature>
<feature type="compositionally biased region" description="Acidic residues" evidence="1">
    <location>
        <begin position="66"/>
        <end position="80"/>
    </location>
</feature>
<dbReference type="Gene3D" id="3.40.50.300">
    <property type="entry name" value="P-loop containing nucleotide triphosphate hydrolases"/>
    <property type="match status" value="1"/>
</dbReference>
<evidence type="ECO:0000259" key="2">
    <source>
        <dbReference type="SMART" id="SM00382"/>
    </source>
</evidence>
<dbReference type="PANTHER" id="PTHR46411:SF1">
    <property type="entry name" value="FAMILY ATPASE, PUTATIVE (AFU_ORTHOLOGUE AFUA_7G05752)-RELATED"/>
    <property type="match status" value="1"/>
</dbReference>
<dbReference type="Pfam" id="PF00004">
    <property type="entry name" value="AAA"/>
    <property type="match status" value="1"/>
</dbReference>
<dbReference type="InterPro" id="IPR003959">
    <property type="entry name" value="ATPase_AAA_core"/>
</dbReference>
<dbReference type="Pfam" id="PF22942">
    <property type="entry name" value="DUF7025"/>
    <property type="match status" value="1"/>
</dbReference>
<dbReference type="SMART" id="SM00382">
    <property type="entry name" value="AAA"/>
    <property type="match status" value="1"/>
</dbReference>
<dbReference type="CDD" id="cd19481">
    <property type="entry name" value="RecA-like_protease"/>
    <property type="match status" value="1"/>
</dbReference>
<name>A0A9P9AQ35_9HYPO</name>
<evidence type="ECO:0000313" key="3">
    <source>
        <dbReference type="EMBL" id="KAH6889209.1"/>
    </source>
</evidence>